<dbReference type="Pfam" id="PF06293">
    <property type="entry name" value="Kdo"/>
    <property type="match status" value="1"/>
</dbReference>
<dbReference type="SUPFAM" id="SSF56112">
    <property type="entry name" value="Protein kinase-like (PK-like)"/>
    <property type="match status" value="1"/>
</dbReference>
<keyword evidence="1" id="KW-0418">Kinase</keyword>
<dbReference type="InterPro" id="IPR011009">
    <property type="entry name" value="Kinase-like_dom_sf"/>
</dbReference>
<reference evidence="1 2" key="1">
    <citation type="submission" date="2016-10" db="EMBL/GenBank/DDBJ databases">
        <authorList>
            <person name="de Groot N.N."/>
        </authorList>
    </citation>
    <scope>NUCLEOTIDE SEQUENCE [LARGE SCALE GENOMIC DNA]</scope>
    <source>
        <strain evidence="1 2">DSM 19012</strain>
    </source>
</reference>
<dbReference type="Gene3D" id="1.10.510.10">
    <property type="entry name" value="Transferase(Phosphotransferase) domain 1"/>
    <property type="match status" value="1"/>
</dbReference>
<dbReference type="OrthoDB" id="9773772at2"/>
<evidence type="ECO:0000313" key="2">
    <source>
        <dbReference type="Proteomes" id="UP000181976"/>
    </source>
</evidence>
<proteinExistence type="predicted"/>
<gene>
    <name evidence="1" type="ORF">SAMN05444380_11926</name>
</gene>
<dbReference type="GO" id="GO:0004672">
    <property type="term" value="F:protein kinase activity"/>
    <property type="evidence" value="ECO:0007669"/>
    <property type="project" value="InterPro"/>
</dbReference>
<dbReference type="STRING" id="385682.SAMN05444380_11926"/>
<dbReference type="eggNOG" id="COG0515">
    <property type="taxonomic scope" value="Bacteria"/>
</dbReference>
<dbReference type="AlphaFoldDB" id="A0A1I2DJJ4"/>
<keyword evidence="1" id="KW-0808">Transferase</keyword>
<dbReference type="InterPro" id="IPR008266">
    <property type="entry name" value="Tyr_kinase_AS"/>
</dbReference>
<dbReference type="Proteomes" id="UP000181976">
    <property type="component" value="Unassembled WGS sequence"/>
</dbReference>
<dbReference type="EMBL" id="FONA01000019">
    <property type="protein sequence ID" value="SFE80637.1"/>
    <property type="molecule type" value="Genomic_DNA"/>
</dbReference>
<accession>A0A1I2DJJ4</accession>
<organism evidence="1 2">
    <name type="scientific">Thermophagus xiamenensis</name>
    <dbReference type="NCBI Taxonomy" id="385682"/>
    <lineage>
        <taxon>Bacteria</taxon>
        <taxon>Pseudomonadati</taxon>
        <taxon>Bacteroidota</taxon>
        <taxon>Bacteroidia</taxon>
        <taxon>Marinilabiliales</taxon>
        <taxon>Marinilabiliaceae</taxon>
        <taxon>Thermophagus</taxon>
    </lineage>
</organism>
<dbReference type="InParanoid" id="A0A1I2DJJ4"/>
<evidence type="ECO:0000313" key="1">
    <source>
        <dbReference type="EMBL" id="SFE80637.1"/>
    </source>
</evidence>
<name>A0A1I2DJJ4_9BACT</name>
<dbReference type="PROSITE" id="PS00109">
    <property type="entry name" value="PROTEIN_KINASE_TYR"/>
    <property type="match status" value="1"/>
</dbReference>
<protein>
    <submittedName>
        <fullName evidence="1">Lipopolysaccharide kinase (Kdo/WaaP) family protein</fullName>
    </submittedName>
</protein>
<sequence length="259" mass="29696">MAVRSIKYFTEDVDLDEFMKDLPEVFKREGTVIKDDRNEIRVINVGGRELCVKAFNKITLFNRLMYSWVRASKAKRSYKTAKLLLEKGIKTPMPIGYVEVKGACGILKQSFYISSWEPGEYIMSDVIEKESDEARAILMAFGRFMATKMHPAGFWHEDLSPGNILITKNSNHSYTFSIIDLNRIRKKKYISPRIGIGNLKKLTNQPIPLSIMAESYALASGNNPAGFAFLLIAWQMFSSTLRRFVKRFLHTFKPKSSKK</sequence>
<keyword evidence="2" id="KW-1185">Reference proteome</keyword>
<dbReference type="RefSeq" id="WP_010527514.1">
    <property type="nucleotide sequence ID" value="NZ_AFSL01000053.1"/>
</dbReference>